<feature type="region of interest" description="Disordered" evidence="8">
    <location>
        <begin position="176"/>
        <end position="207"/>
    </location>
</feature>
<gene>
    <name evidence="10" type="ORF">scyTo_0001750</name>
</gene>
<comment type="function">
    <text evidence="7">Tyrosine protein phosphatase which functions as a dosage-dependent inducer of mitotic progression.</text>
</comment>
<name>A0A401PFM5_SCYTO</name>
<dbReference type="CDD" id="cd01530">
    <property type="entry name" value="Cdc25"/>
    <property type="match status" value="1"/>
</dbReference>
<accession>A0A401PFM5</accession>
<evidence type="ECO:0000259" key="9">
    <source>
        <dbReference type="PROSITE" id="PS50206"/>
    </source>
</evidence>
<dbReference type="OMA" id="HLDSKGP"/>
<dbReference type="GO" id="GO:0005737">
    <property type="term" value="C:cytoplasm"/>
    <property type="evidence" value="ECO:0007669"/>
    <property type="project" value="TreeGrafter"/>
</dbReference>
<dbReference type="AlphaFoldDB" id="A0A401PFM5"/>
<dbReference type="Proteomes" id="UP000288216">
    <property type="component" value="Unassembled WGS sequence"/>
</dbReference>
<comment type="similarity">
    <text evidence="1 7">Belongs to the MPI phosphatase family.</text>
</comment>
<dbReference type="PANTHER" id="PTHR10828">
    <property type="entry name" value="M-PHASE INDUCER PHOSPHATASE DUAL SPECIFICITY PHOSPHATASE CDC25"/>
    <property type="match status" value="1"/>
</dbReference>
<dbReference type="SMART" id="SM00450">
    <property type="entry name" value="RHOD"/>
    <property type="match status" value="1"/>
</dbReference>
<keyword evidence="2 7" id="KW-0132">Cell division</keyword>
<dbReference type="GO" id="GO:0051301">
    <property type="term" value="P:cell division"/>
    <property type="evidence" value="ECO:0007669"/>
    <property type="project" value="UniProtKB-UniRule"/>
</dbReference>
<feature type="compositionally biased region" description="Basic and acidic residues" evidence="8">
    <location>
        <begin position="179"/>
        <end position="189"/>
    </location>
</feature>
<evidence type="ECO:0000313" key="11">
    <source>
        <dbReference type="Proteomes" id="UP000288216"/>
    </source>
</evidence>
<comment type="caution">
    <text evidence="10">The sequence shown here is derived from an EMBL/GenBank/DDBJ whole genome shotgun (WGS) entry which is preliminary data.</text>
</comment>
<dbReference type="GO" id="GO:0000086">
    <property type="term" value="P:G2/M transition of mitotic cell cycle"/>
    <property type="evidence" value="ECO:0007669"/>
    <property type="project" value="TreeGrafter"/>
</dbReference>
<keyword evidence="4 7" id="KW-0378">Hydrolase</keyword>
<dbReference type="EMBL" id="BFAA01000405">
    <property type="protein sequence ID" value="GCB71926.1"/>
    <property type="molecule type" value="Genomic_DNA"/>
</dbReference>
<comment type="catalytic activity">
    <reaction evidence="7">
        <text>O-phospho-L-tyrosyl-[protein] + H2O = L-tyrosyl-[protein] + phosphate</text>
        <dbReference type="Rhea" id="RHEA:10684"/>
        <dbReference type="Rhea" id="RHEA-COMP:10136"/>
        <dbReference type="Rhea" id="RHEA-COMP:20101"/>
        <dbReference type="ChEBI" id="CHEBI:15377"/>
        <dbReference type="ChEBI" id="CHEBI:43474"/>
        <dbReference type="ChEBI" id="CHEBI:46858"/>
        <dbReference type="ChEBI" id="CHEBI:61978"/>
        <dbReference type="EC" id="3.1.3.48"/>
    </reaction>
</comment>
<dbReference type="FunFam" id="3.40.250.10:FF:000004">
    <property type="entry name" value="M-phase inducer phosphatase 1 isoform X1"/>
    <property type="match status" value="1"/>
</dbReference>
<evidence type="ECO:0000256" key="8">
    <source>
        <dbReference type="SAM" id="MobiDB-lite"/>
    </source>
</evidence>
<sequence>MERNPWICNLNAALVFDSFPTQILEVIGICIAMMEECEDISMALSPDFCPSFRLCSKKLLSVIQDSNSSMSFSPEPITSPNCALNMSALSSCDGETPRRCLDMSNLSNGGEPSASPEFIGRGLCLDSPGLTDAQCGEFKQPIGRTQLLLPKVLCSSPMFGVSAPRSLVQNSMDFGSLGHNKENEGDRSKRPLSPAPRTTMIHSQDPDVCGTISSMSSVYDLEMEGVNSPMSTESLCLDDSMNTDYILSGLVPNEAERNKNMTMSSSMAALLTSNLMNQGIDMSMVPVRKSRPGLFRSPSMPERLHRPFLKRLERSPEMNTPVKTKRQKSFGSSSNDEDQERLENQFMRRARTCSNTDVTNILVEERSTTELMGNFSKVHALPTIMGKHGDLKYITSETMAKVLGGEYDHLLEGVYIVDCRYPYEFDGGHIRGALNLHRADDAVDYFLKEPIVPKSRDKRLIIIFHCEFSSERGPKMCRLLREEDRSANEYPNLNYPELYILKGGYKAFFPQFPNYCDPSKYCPMDHEDFQEEMLKLRRKSKSWAGERRRWDLISRLRKM</sequence>
<evidence type="ECO:0000256" key="2">
    <source>
        <dbReference type="ARBA" id="ARBA00022618"/>
    </source>
</evidence>
<feature type="region of interest" description="Disordered" evidence="8">
    <location>
        <begin position="313"/>
        <end position="340"/>
    </location>
</feature>
<evidence type="ECO:0000256" key="7">
    <source>
        <dbReference type="RuleBase" id="RU368028"/>
    </source>
</evidence>
<organism evidence="10 11">
    <name type="scientific">Scyliorhinus torazame</name>
    <name type="common">Cloudy catshark</name>
    <name type="synonym">Catulus torazame</name>
    <dbReference type="NCBI Taxonomy" id="75743"/>
    <lineage>
        <taxon>Eukaryota</taxon>
        <taxon>Metazoa</taxon>
        <taxon>Chordata</taxon>
        <taxon>Craniata</taxon>
        <taxon>Vertebrata</taxon>
        <taxon>Chondrichthyes</taxon>
        <taxon>Elasmobranchii</taxon>
        <taxon>Galeomorphii</taxon>
        <taxon>Galeoidea</taxon>
        <taxon>Carcharhiniformes</taxon>
        <taxon>Scyliorhinidae</taxon>
        <taxon>Scyliorhinus</taxon>
    </lineage>
</organism>
<dbReference type="InterPro" id="IPR001763">
    <property type="entry name" value="Rhodanese-like_dom"/>
</dbReference>
<dbReference type="GO" id="GO:0004725">
    <property type="term" value="F:protein tyrosine phosphatase activity"/>
    <property type="evidence" value="ECO:0007669"/>
    <property type="project" value="UniProtKB-UniRule"/>
</dbReference>
<evidence type="ECO:0000313" key="10">
    <source>
        <dbReference type="EMBL" id="GCB71926.1"/>
    </source>
</evidence>
<evidence type="ECO:0000256" key="3">
    <source>
        <dbReference type="ARBA" id="ARBA00022776"/>
    </source>
</evidence>
<dbReference type="InterPro" id="IPR000751">
    <property type="entry name" value="MPI_Phosphatase"/>
</dbReference>
<dbReference type="SUPFAM" id="SSF52821">
    <property type="entry name" value="Rhodanese/Cell cycle control phosphatase"/>
    <property type="match status" value="1"/>
</dbReference>
<evidence type="ECO:0000256" key="4">
    <source>
        <dbReference type="ARBA" id="ARBA00022801"/>
    </source>
</evidence>
<dbReference type="OrthoDB" id="26523at2759"/>
<keyword evidence="6 7" id="KW-0131">Cell cycle</keyword>
<dbReference type="STRING" id="75743.A0A401PFM5"/>
<keyword evidence="5 7" id="KW-0904">Protein phosphatase</keyword>
<reference evidence="10 11" key="1">
    <citation type="journal article" date="2018" name="Nat. Ecol. Evol.">
        <title>Shark genomes provide insights into elasmobranch evolution and the origin of vertebrates.</title>
        <authorList>
            <person name="Hara Y"/>
            <person name="Yamaguchi K"/>
            <person name="Onimaru K"/>
            <person name="Kadota M"/>
            <person name="Koyanagi M"/>
            <person name="Keeley SD"/>
            <person name="Tatsumi K"/>
            <person name="Tanaka K"/>
            <person name="Motone F"/>
            <person name="Kageyama Y"/>
            <person name="Nozu R"/>
            <person name="Adachi N"/>
            <person name="Nishimura O"/>
            <person name="Nakagawa R"/>
            <person name="Tanegashima C"/>
            <person name="Kiyatake I"/>
            <person name="Matsumoto R"/>
            <person name="Murakumo K"/>
            <person name="Nishida K"/>
            <person name="Terakita A"/>
            <person name="Kuratani S"/>
            <person name="Sato K"/>
            <person name="Hyodo S Kuraku.S."/>
        </authorList>
    </citation>
    <scope>NUCLEOTIDE SEQUENCE [LARGE SCALE GENOMIC DNA]</scope>
</reference>
<dbReference type="PRINTS" id="PR00716">
    <property type="entry name" value="MPIPHPHTASE"/>
</dbReference>
<proteinExistence type="inferred from homology"/>
<dbReference type="Pfam" id="PF06617">
    <property type="entry name" value="M-inducer_phosp"/>
    <property type="match status" value="1"/>
</dbReference>
<dbReference type="GO" id="GO:0110032">
    <property type="term" value="P:positive regulation of G2/MI transition of meiotic cell cycle"/>
    <property type="evidence" value="ECO:0007669"/>
    <property type="project" value="TreeGrafter"/>
</dbReference>
<evidence type="ECO:0000256" key="5">
    <source>
        <dbReference type="ARBA" id="ARBA00022912"/>
    </source>
</evidence>
<dbReference type="PANTHER" id="PTHR10828:SF64">
    <property type="entry name" value="M-PHASE INDUCER PHOSPHATASE 3"/>
    <property type="match status" value="1"/>
</dbReference>
<keyword evidence="3 7" id="KW-0498">Mitosis</keyword>
<protein>
    <recommendedName>
        <fullName evidence="7">M-phase inducer phosphatase</fullName>
        <ecNumber evidence="7">3.1.3.48</ecNumber>
    </recommendedName>
</protein>
<dbReference type="EC" id="3.1.3.48" evidence="7"/>
<keyword evidence="11" id="KW-1185">Reference proteome</keyword>
<dbReference type="InterPro" id="IPR036873">
    <property type="entry name" value="Rhodanese-like_dom_sf"/>
</dbReference>
<evidence type="ECO:0000256" key="6">
    <source>
        <dbReference type="ARBA" id="ARBA00023306"/>
    </source>
</evidence>
<dbReference type="GO" id="GO:0005634">
    <property type="term" value="C:nucleus"/>
    <property type="evidence" value="ECO:0007669"/>
    <property type="project" value="TreeGrafter"/>
</dbReference>
<evidence type="ECO:0000256" key="1">
    <source>
        <dbReference type="ARBA" id="ARBA00011065"/>
    </source>
</evidence>
<dbReference type="Pfam" id="PF00581">
    <property type="entry name" value="Rhodanese"/>
    <property type="match status" value="1"/>
</dbReference>
<dbReference type="Gene3D" id="3.40.250.10">
    <property type="entry name" value="Rhodanese-like domain"/>
    <property type="match status" value="1"/>
</dbReference>
<feature type="domain" description="Rhodanese" evidence="9">
    <location>
        <begin position="410"/>
        <end position="517"/>
    </location>
</feature>
<dbReference type="GO" id="GO:0010971">
    <property type="term" value="P:positive regulation of G2/M transition of mitotic cell cycle"/>
    <property type="evidence" value="ECO:0007669"/>
    <property type="project" value="TreeGrafter"/>
</dbReference>
<dbReference type="PROSITE" id="PS50206">
    <property type="entry name" value="RHODANESE_3"/>
    <property type="match status" value="1"/>
</dbReference>